<dbReference type="InterPro" id="IPR036291">
    <property type="entry name" value="NAD(P)-bd_dom_sf"/>
</dbReference>
<reference evidence="2 3" key="1">
    <citation type="submission" date="2018-07" db="EMBL/GenBank/DDBJ databases">
        <title>Genome sequences of six Lactobacillus spp. isolated from bumble bee guts.</title>
        <authorList>
            <person name="Motta E.V.S."/>
            <person name="Moran N.A."/>
        </authorList>
    </citation>
    <scope>NUCLEOTIDE SEQUENCE [LARGE SCALE GENOMIC DNA]</scope>
    <source>
        <strain evidence="2 3">OCC3</strain>
    </source>
</reference>
<dbReference type="SUPFAM" id="SSF51735">
    <property type="entry name" value="NAD(P)-binding Rossmann-fold domains"/>
    <property type="match status" value="1"/>
</dbReference>
<accession>A0A396SRS9</accession>
<evidence type="ECO:0000313" key="3">
    <source>
        <dbReference type="Proteomes" id="UP000265862"/>
    </source>
</evidence>
<protein>
    <submittedName>
        <fullName evidence="2">Oxidoreductase</fullName>
    </submittedName>
</protein>
<dbReference type="EMBL" id="QOCV01000004">
    <property type="protein sequence ID" value="RHW54845.1"/>
    <property type="molecule type" value="Genomic_DNA"/>
</dbReference>
<dbReference type="AlphaFoldDB" id="A0A396SRS9"/>
<dbReference type="InterPro" id="IPR016040">
    <property type="entry name" value="NAD(P)-bd_dom"/>
</dbReference>
<comment type="caution">
    <text evidence="2">The sequence shown here is derived from an EMBL/GenBank/DDBJ whole genome shotgun (WGS) entry which is preliminary data.</text>
</comment>
<dbReference type="GO" id="GO:0042602">
    <property type="term" value="F:riboflavin reductase (NADPH) activity"/>
    <property type="evidence" value="ECO:0007669"/>
    <property type="project" value="TreeGrafter"/>
</dbReference>
<dbReference type="InterPro" id="IPR051606">
    <property type="entry name" value="Polyketide_Oxido-like"/>
</dbReference>
<feature type="domain" description="NAD(P)-binding" evidence="1">
    <location>
        <begin position="8"/>
        <end position="190"/>
    </location>
</feature>
<organism evidence="2 3">
    <name type="scientific">Lactobacillus bombicola</name>
    <dbReference type="NCBI Taxonomy" id="1505723"/>
    <lineage>
        <taxon>Bacteria</taxon>
        <taxon>Bacillati</taxon>
        <taxon>Bacillota</taxon>
        <taxon>Bacilli</taxon>
        <taxon>Lactobacillales</taxon>
        <taxon>Lactobacillaceae</taxon>
        <taxon>Lactobacillus</taxon>
    </lineage>
</organism>
<sequence>MNFLILAANGQIAQIVEQRILNQPDFKNIKLTLGLRHADRLAKLADSARVLEVDLLKQDEVDRAINGQDLVLVAVVDHSQNNTITKNVITAMKNHHVSRVLFTNILGIYNEVSGEFGRWNHEYTLSGLATAINSDRLLADSGLQYTTLRLPWLNDRNEIKYTITTRHQPYVGVSGSRQSIADAILKIVLKPELYVNDSIGIADPATQGQERPVY</sequence>
<evidence type="ECO:0000313" key="2">
    <source>
        <dbReference type="EMBL" id="RHW54845.1"/>
    </source>
</evidence>
<dbReference type="Proteomes" id="UP000265862">
    <property type="component" value="Unassembled WGS sequence"/>
</dbReference>
<dbReference type="GO" id="GO:0004074">
    <property type="term" value="F:biliverdin reductase [NAD(P)H] activity"/>
    <property type="evidence" value="ECO:0007669"/>
    <property type="project" value="TreeGrafter"/>
</dbReference>
<evidence type="ECO:0000259" key="1">
    <source>
        <dbReference type="Pfam" id="PF13460"/>
    </source>
</evidence>
<dbReference type="Gene3D" id="3.40.50.720">
    <property type="entry name" value="NAD(P)-binding Rossmann-like Domain"/>
    <property type="match status" value="1"/>
</dbReference>
<name>A0A396SRS9_9LACO</name>
<dbReference type="PANTHER" id="PTHR43355:SF2">
    <property type="entry name" value="FLAVIN REDUCTASE (NADPH)"/>
    <property type="match status" value="1"/>
</dbReference>
<dbReference type="Pfam" id="PF13460">
    <property type="entry name" value="NAD_binding_10"/>
    <property type="match status" value="1"/>
</dbReference>
<dbReference type="PANTHER" id="PTHR43355">
    <property type="entry name" value="FLAVIN REDUCTASE (NADPH)"/>
    <property type="match status" value="1"/>
</dbReference>
<proteinExistence type="predicted"/>
<gene>
    <name evidence="2" type="ORF">DS835_01670</name>
</gene>
<dbReference type="RefSeq" id="WP_118897637.1">
    <property type="nucleotide sequence ID" value="NZ_QOCV01000004.1"/>
</dbReference>